<gene>
    <name evidence="2" type="ORF">ILP92_00665</name>
</gene>
<proteinExistence type="predicted"/>
<evidence type="ECO:0000313" key="3">
    <source>
        <dbReference type="Proteomes" id="UP000642488"/>
    </source>
</evidence>
<sequence>MNGANPIRMALWCAGLIALFSGLALMKGGLFADRYEGDMLHLVEIILRVADGQIPHVDFMTPIGVLAVWPIALFVEQGYGVGIAVHLGQLLVALVIAPLTVWVACSRFSGVLAMGYVLLVMVFALALVHGEAIPNISMSMHYNRWAWALAFVMLPVGLLPPLRQSATLDALALGLPMAALVLIKVTYVVALAPGLIVMLAARREYRALLGGIAVTLVALALFTAVMGFDYWAAYVGDILATSRSEIRAHPGQKLDQVLTGPLFLGGHLLALIAIVMLRRAGLHVLGLGLMAFLPGFIFITYQNFGNDPQWMLIAGLAILMSIGSLRPDPDARWDRRTILAMVSVGMLAASAPSFFNLAYSPMRHYSEDTTAFTTVFPRSDQHDDFFTDTRRVFQVNMQIAGEDAVTDFRRFADLAERPPVTMVNGEVLEECSLHNGLIAWFDTAARQLEDIGLGDDAHVLVADLLSALWMYSDHLSSLRGGAPWRYGGAPGIEDASHVLVPLCAINSKTRAAIMTSIDEAGYPLTEVARTELFILLKKGAPAVQTAANSR</sequence>
<keyword evidence="1" id="KW-0472">Membrane</keyword>
<name>A0A934IE96_9RHOB</name>
<evidence type="ECO:0008006" key="4">
    <source>
        <dbReference type="Google" id="ProtNLM"/>
    </source>
</evidence>
<protein>
    <recommendedName>
        <fullName evidence="4">DUF2029 domain-containing protein</fullName>
    </recommendedName>
</protein>
<feature type="transmembrane region" description="Helical" evidence="1">
    <location>
        <begin position="284"/>
        <end position="304"/>
    </location>
</feature>
<keyword evidence="1" id="KW-0812">Transmembrane</keyword>
<feature type="transmembrane region" description="Helical" evidence="1">
    <location>
        <begin position="87"/>
        <end position="104"/>
    </location>
</feature>
<feature type="transmembrane region" description="Helical" evidence="1">
    <location>
        <begin position="110"/>
        <end position="133"/>
    </location>
</feature>
<feature type="transmembrane region" description="Helical" evidence="1">
    <location>
        <begin position="338"/>
        <end position="359"/>
    </location>
</feature>
<reference evidence="2" key="1">
    <citation type="submission" date="2020-12" db="EMBL/GenBank/DDBJ databases">
        <title>Bacterial taxonomy.</title>
        <authorList>
            <person name="Pan X."/>
        </authorList>
    </citation>
    <scope>NUCLEOTIDE SEQUENCE</scope>
    <source>
        <strain evidence="2">KCTC 52957</strain>
    </source>
</reference>
<accession>A0A934IE96</accession>
<dbReference type="AlphaFoldDB" id="A0A934IE96"/>
<feature type="transmembrane region" description="Helical" evidence="1">
    <location>
        <begin position="174"/>
        <end position="200"/>
    </location>
</feature>
<feature type="transmembrane region" description="Helical" evidence="1">
    <location>
        <begin position="257"/>
        <end position="277"/>
    </location>
</feature>
<keyword evidence="3" id="KW-1185">Reference proteome</keyword>
<dbReference type="RefSeq" id="WP_198914443.1">
    <property type="nucleotide sequence ID" value="NZ_JAEKPD010000001.1"/>
</dbReference>
<feature type="transmembrane region" description="Helical" evidence="1">
    <location>
        <begin position="207"/>
        <end position="228"/>
    </location>
</feature>
<keyword evidence="1" id="KW-1133">Transmembrane helix</keyword>
<evidence type="ECO:0000313" key="2">
    <source>
        <dbReference type="EMBL" id="MBJ3761263.1"/>
    </source>
</evidence>
<feature type="transmembrane region" description="Helical" evidence="1">
    <location>
        <begin position="310"/>
        <end position="326"/>
    </location>
</feature>
<dbReference type="EMBL" id="JAEKPD010000001">
    <property type="protein sequence ID" value="MBJ3761263.1"/>
    <property type="molecule type" value="Genomic_DNA"/>
</dbReference>
<evidence type="ECO:0000256" key="1">
    <source>
        <dbReference type="SAM" id="Phobius"/>
    </source>
</evidence>
<organism evidence="2 3">
    <name type="scientific">Palleronia pontilimi</name>
    <dbReference type="NCBI Taxonomy" id="1964209"/>
    <lineage>
        <taxon>Bacteria</taxon>
        <taxon>Pseudomonadati</taxon>
        <taxon>Pseudomonadota</taxon>
        <taxon>Alphaproteobacteria</taxon>
        <taxon>Rhodobacterales</taxon>
        <taxon>Roseobacteraceae</taxon>
        <taxon>Palleronia</taxon>
    </lineage>
</organism>
<comment type="caution">
    <text evidence="2">The sequence shown here is derived from an EMBL/GenBank/DDBJ whole genome shotgun (WGS) entry which is preliminary data.</text>
</comment>
<dbReference type="Proteomes" id="UP000642488">
    <property type="component" value="Unassembled WGS sequence"/>
</dbReference>
<feature type="transmembrane region" description="Helical" evidence="1">
    <location>
        <begin position="56"/>
        <end position="75"/>
    </location>
</feature>
<feature type="transmembrane region" description="Helical" evidence="1">
    <location>
        <begin position="145"/>
        <end position="162"/>
    </location>
</feature>